<dbReference type="GO" id="GO:0016791">
    <property type="term" value="F:phosphatase activity"/>
    <property type="evidence" value="ECO:0007669"/>
    <property type="project" value="TreeGrafter"/>
</dbReference>
<dbReference type="Gene3D" id="3.40.50.1240">
    <property type="entry name" value="Phosphoglycerate mutase-like"/>
    <property type="match status" value="1"/>
</dbReference>
<dbReference type="SUPFAM" id="SSF53254">
    <property type="entry name" value="Phosphoglycerate mutase-like"/>
    <property type="match status" value="1"/>
</dbReference>
<gene>
    <name evidence="4" type="ORF">BSAL_62290</name>
</gene>
<protein>
    <submittedName>
        <fullName evidence="4">Membrane-bound acid phosphatase, putative</fullName>
    </submittedName>
</protein>
<organism evidence="4 5">
    <name type="scientific">Bodo saltans</name>
    <name type="common">Flagellated protozoan</name>
    <dbReference type="NCBI Taxonomy" id="75058"/>
    <lineage>
        <taxon>Eukaryota</taxon>
        <taxon>Discoba</taxon>
        <taxon>Euglenozoa</taxon>
        <taxon>Kinetoplastea</taxon>
        <taxon>Metakinetoplastina</taxon>
        <taxon>Eubodonida</taxon>
        <taxon>Bodonidae</taxon>
        <taxon>Bodo</taxon>
    </lineage>
</organism>
<feature type="transmembrane region" description="Helical" evidence="3">
    <location>
        <begin position="398"/>
        <end position="419"/>
    </location>
</feature>
<evidence type="ECO:0000256" key="3">
    <source>
        <dbReference type="SAM" id="Phobius"/>
    </source>
</evidence>
<dbReference type="Pfam" id="PF00328">
    <property type="entry name" value="His_Phos_2"/>
    <property type="match status" value="1"/>
</dbReference>
<sequence>MALSLGQFTKAKYVDLLPSTYDERVIVSVTTDFERTIRTGFGCLRGMYNGSDEIPFLAHKTANYDYLMGYYYSWPSANLGLDFINSYNAANNAKTLSFFSQANLDVVGDELHCPILCGENQTTCSLFGEDVTTCRLSNGGLTQNLEELLPEMFQAQILSNSFLYLYNKSSLYWSQTGPYGRLLAVEIYDQYNATLAAYSPNDPLALPSVKMYHYSAHDVTIYSFFTAIGVITLDTTQENILVPTFASAVYLELYSDGNISVQFYESNQRFGSAYNYSEVSNIFLGCKTTPPSSFADESGIYYATECPLEHYKNYVDTMTPQSLNATNNAPWCYQDPDFMALTQCYPNASNLPSDDCLSYRKICEPQSCDTAQGFVLNRVSYTCEKMFNFPDQKSSISVGVYVGVPLSSFAMGAVIGMMIRCIVFERRSKALHSATL</sequence>
<evidence type="ECO:0000313" key="5">
    <source>
        <dbReference type="Proteomes" id="UP000051952"/>
    </source>
</evidence>
<feature type="non-terminal residue" evidence="4">
    <location>
        <position position="436"/>
    </location>
</feature>
<keyword evidence="5" id="KW-1185">Reference proteome</keyword>
<evidence type="ECO:0000256" key="1">
    <source>
        <dbReference type="ARBA" id="ARBA00005375"/>
    </source>
</evidence>
<dbReference type="AlphaFoldDB" id="A0A0S4IUV8"/>
<dbReference type="InterPro" id="IPR029033">
    <property type="entry name" value="His_PPase_superfam"/>
</dbReference>
<dbReference type="Proteomes" id="UP000051952">
    <property type="component" value="Unassembled WGS sequence"/>
</dbReference>
<dbReference type="OrthoDB" id="258392at2759"/>
<comment type="similarity">
    <text evidence="1">Belongs to the histidine acid phosphatase family.</text>
</comment>
<dbReference type="PANTHER" id="PTHR11567">
    <property type="entry name" value="ACID PHOSPHATASE-RELATED"/>
    <property type="match status" value="1"/>
</dbReference>
<keyword evidence="3" id="KW-0812">Transmembrane</keyword>
<accession>A0A0S4IUV8</accession>
<evidence type="ECO:0000256" key="2">
    <source>
        <dbReference type="ARBA" id="ARBA00022801"/>
    </source>
</evidence>
<keyword evidence="2" id="KW-0378">Hydrolase</keyword>
<keyword evidence="3" id="KW-0472">Membrane</keyword>
<keyword evidence="3" id="KW-1133">Transmembrane helix</keyword>
<dbReference type="VEuPathDB" id="TriTrypDB:BSAL_62290"/>
<dbReference type="InterPro" id="IPR000560">
    <property type="entry name" value="His_Pase_clade-2"/>
</dbReference>
<reference evidence="5" key="1">
    <citation type="submission" date="2015-09" db="EMBL/GenBank/DDBJ databases">
        <authorList>
            <consortium name="Pathogen Informatics"/>
        </authorList>
    </citation>
    <scope>NUCLEOTIDE SEQUENCE [LARGE SCALE GENOMIC DNA]</scope>
    <source>
        <strain evidence="5">Lake Konstanz</strain>
    </source>
</reference>
<dbReference type="PANTHER" id="PTHR11567:SF110">
    <property type="entry name" value="2-PHOSPHOXYLOSE PHOSPHATASE 1"/>
    <property type="match status" value="1"/>
</dbReference>
<name>A0A0S4IUV8_BODSA</name>
<evidence type="ECO:0000313" key="4">
    <source>
        <dbReference type="EMBL" id="CUF41168.1"/>
    </source>
</evidence>
<dbReference type="InterPro" id="IPR050645">
    <property type="entry name" value="Histidine_acid_phosphatase"/>
</dbReference>
<dbReference type="EMBL" id="CYKH01000318">
    <property type="protein sequence ID" value="CUF41168.1"/>
    <property type="molecule type" value="Genomic_DNA"/>
</dbReference>
<proteinExistence type="inferred from homology"/>